<dbReference type="EMBL" id="JBBPBN010000279">
    <property type="protein sequence ID" value="KAK8490558.1"/>
    <property type="molecule type" value="Genomic_DNA"/>
</dbReference>
<evidence type="ECO:0000313" key="3">
    <source>
        <dbReference type="Proteomes" id="UP001396334"/>
    </source>
</evidence>
<proteinExistence type="predicted"/>
<protein>
    <submittedName>
        <fullName evidence="2">Uncharacterized protein</fullName>
    </submittedName>
</protein>
<accession>A0ABR2ABV4</accession>
<feature type="transmembrane region" description="Helical" evidence="1">
    <location>
        <begin position="50"/>
        <end position="71"/>
    </location>
</feature>
<comment type="caution">
    <text evidence="2">The sequence shown here is derived from an EMBL/GenBank/DDBJ whole genome shotgun (WGS) entry which is preliminary data.</text>
</comment>
<organism evidence="2 3">
    <name type="scientific">Hibiscus sabdariffa</name>
    <name type="common">roselle</name>
    <dbReference type="NCBI Taxonomy" id="183260"/>
    <lineage>
        <taxon>Eukaryota</taxon>
        <taxon>Viridiplantae</taxon>
        <taxon>Streptophyta</taxon>
        <taxon>Embryophyta</taxon>
        <taxon>Tracheophyta</taxon>
        <taxon>Spermatophyta</taxon>
        <taxon>Magnoliopsida</taxon>
        <taxon>eudicotyledons</taxon>
        <taxon>Gunneridae</taxon>
        <taxon>Pentapetalae</taxon>
        <taxon>rosids</taxon>
        <taxon>malvids</taxon>
        <taxon>Malvales</taxon>
        <taxon>Malvaceae</taxon>
        <taxon>Malvoideae</taxon>
        <taxon>Hibiscus</taxon>
    </lineage>
</organism>
<keyword evidence="1" id="KW-1133">Transmembrane helix</keyword>
<name>A0ABR2ABV4_9ROSI</name>
<dbReference type="Proteomes" id="UP001396334">
    <property type="component" value="Unassembled WGS sequence"/>
</dbReference>
<evidence type="ECO:0000256" key="1">
    <source>
        <dbReference type="SAM" id="Phobius"/>
    </source>
</evidence>
<keyword evidence="1" id="KW-0812">Transmembrane</keyword>
<gene>
    <name evidence="2" type="ORF">V6N11_055783</name>
</gene>
<evidence type="ECO:0000313" key="2">
    <source>
        <dbReference type="EMBL" id="KAK8490558.1"/>
    </source>
</evidence>
<reference evidence="2 3" key="1">
    <citation type="journal article" date="2024" name="G3 (Bethesda)">
        <title>Genome assembly of Hibiscus sabdariffa L. provides insights into metabolisms of medicinal natural products.</title>
        <authorList>
            <person name="Kim T."/>
        </authorList>
    </citation>
    <scope>NUCLEOTIDE SEQUENCE [LARGE SCALE GENOMIC DNA]</scope>
    <source>
        <strain evidence="2">TK-2024</strain>
        <tissue evidence="2">Old leaves</tissue>
    </source>
</reference>
<keyword evidence="1" id="KW-0472">Membrane</keyword>
<keyword evidence="3" id="KW-1185">Reference proteome</keyword>
<sequence>MHAAWKMIVDYINAVLVFLHLKTRIEANQPGDVRESATIQAEQYNPSAHVIYALGIIIVVIACWIALDALWHDLRPSYLCVSRLNLQGD</sequence>